<dbReference type="CDD" id="cd00033">
    <property type="entry name" value="CCP"/>
    <property type="match status" value="1"/>
</dbReference>
<keyword evidence="2 5" id="KW-0768">Sushi</keyword>
<dbReference type="Pfam" id="PF00084">
    <property type="entry name" value="Sushi"/>
    <property type="match status" value="2"/>
</dbReference>
<evidence type="ECO:0000256" key="1">
    <source>
        <dbReference type="ARBA" id="ARBA00004328"/>
    </source>
</evidence>
<comment type="subcellular location">
    <subcellularLocation>
        <location evidence="1">Virion</location>
    </subcellularLocation>
</comment>
<evidence type="ECO:0000256" key="4">
    <source>
        <dbReference type="ARBA" id="ARBA00023157"/>
    </source>
</evidence>
<accession>A0A368GH62</accession>
<dbReference type="PANTHER" id="PTHR45785">
    <property type="entry name" value="COMPLEMENT FACTOR H-RELATED"/>
    <property type="match status" value="1"/>
</dbReference>
<dbReference type="Gene3D" id="2.10.70.10">
    <property type="entry name" value="Complement Module, domain 1"/>
    <property type="match status" value="2"/>
</dbReference>
<protein>
    <recommendedName>
        <fullName evidence="6">Sushi domain-containing protein</fullName>
    </recommendedName>
</protein>
<keyword evidence="3" id="KW-0732">Signal</keyword>
<dbReference type="Proteomes" id="UP000252519">
    <property type="component" value="Unassembled WGS sequence"/>
</dbReference>
<evidence type="ECO:0000256" key="2">
    <source>
        <dbReference type="ARBA" id="ARBA00022659"/>
    </source>
</evidence>
<proteinExistence type="predicted"/>
<dbReference type="SUPFAM" id="SSF57535">
    <property type="entry name" value="Complement control module/SCR domain"/>
    <property type="match status" value="1"/>
</dbReference>
<sequence length="410" mass="45936">MGAYEFAKYIQKVEEGRSIVFQCSKGNYLIGPPKASCVNGNWMPKVRPKCVSQTHPMIEGRIMWDRRKRVDLNQSCPPIQSTPEKIVVVNKDMDITVSRRNLRVFLTIRALQVICREGFEFPSEYMDGRSVCVNGTWAPTPPECVPSERADNFRRKANLSLKIQLKESCRIPVRLHVFFLKRRTSQILQSGDVIEDGTSATMICLRGFHLQGNGVLECRRGIITSPIGHCFPHECLVPALTVGTIYPQTRTLADGHQALLVCSSRNVTLSCSRGVITPTPSCVGNATTFCAAPRDTTPALIYSIHNGQRIELDRYQSAYPNGTFFQYKCVDHREEASGIECINGEWISNLLPCVSNNVTVHTWKSSSEDSMCSLPDLDKTMRIVNIDNYVPLEHHKFAHGTVLLVSAVFV</sequence>
<dbReference type="InterPro" id="IPR000436">
    <property type="entry name" value="Sushi_SCR_CCP_dom"/>
</dbReference>
<organism evidence="7 8">
    <name type="scientific">Ancylostoma caninum</name>
    <name type="common">Dog hookworm</name>
    <dbReference type="NCBI Taxonomy" id="29170"/>
    <lineage>
        <taxon>Eukaryota</taxon>
        <taxon>Metazoa</taxon>
        <taxon>Ecdysozoa</taxon>
        <taxon>Nematoda</taxon>
        <taxon>Chromadorea</taxon>
        <taxon>Rhabditida</taxon>
        <taxon>Rhabditina</taxon>
        <taxon>Rhabditomorpha</taxon>
        <taxon>Strongyloidea</taxon>
        <taxon>Ancylostomatidae</taxon>
        <taxon>Ancylostomatinae</taxon>
        <taxon>Ancylostoma</taxon>
    </lineage>
</organism>
<dbReference type="EMBL" id="JOJR01000206">
    <property type="protein sequence ID" value="RCN42187.1"/>
    <property type="molecule type" value="Genomic_DNA"/>
</dbReference>
<name>A0A368GH62_ANCCA</name>
<evidence type="ECO:0000256" key="3">
    <source>
        <dbReference type="ARBA" id="ARBA00022729"/>
    </source>
</evidence>
<comment type="caution">
    <text evidence="5">Lacks conserved residue(s) required for the propagation of feature annotation.</text>
</comment>
<evidence type="ECO:0000313" key="7">
    <source>
        <dbReference type="EMBL" id="RCN42187.1"/>
    </source>
</evidence>
<dbReference type="OrthoDB" id="9991441at2759"/>
<keyword evidence="4 5" id="KW-1015">Disulfide bond</keyword>
<dbReference type="InterPro" id="IPR035976">
    <property type="entry name" value="Sushi/SCR/CCP_sf"/>
</dbReference>
<comment type="caution">
    <text evidence="7">The sequence shown here is derived from an EMBL/GenBank/DDBJ whole genome shotgun (WGS) entry which is preliminary data.</text>
</comment>
<feature type="domain" description="Sushi" evidence="6">
    <location>
        <begin position="74"/>
        <end position="146"/>
    </location>
</feature>
<reference evidence="7 8" key="1">
    <citation type="submission" date="2014-10" db="EMBL/GenBank/DDBJ databases">
        <title>Draft genome of the hookworm Ancylostoma caninum.</title>
        <authorList>
            <person name="Mitreva M."/>
        </authorList>
    </citation>
    <scope>NUCLEOTIDE SEQUENCE [LARGE SCALE GENOMIC DNA]</scope>
    <source>
        <strain evidence="7 8">Baltimore</strain>
    </source>
</reference>
<dbReference type="AlphaFoldDB" id="A0A368GH62"/>
<dbReference type="STRING" id="29170.A0A368GH62"/>
<dbReference type="PANTHER" id="PTHR45785:SF2">
    <property type="entry name" value="COMPLEMENT FACTOR H-RELATED"/>
    <property type="match status" value="1"/>
</dbReference>
<dbReference type="InterPro" id="IPR051503">
    <property type="entry name" value="ComplSys_Reg/VirEntry_Med"/>
</dbReference>
<evidence type="ECO:0000256" key="5">
    <source>
        <dbReference type="PROSITE-ProRule" id="PRU00302"/>
    </source>
</evidence>
<evidence type="ECO:0000259" key="6">
    <source>
        <dbReference type="PROSITE" id="PS50923"/>
    </source>
</evidence>
<dbReference type="PROSITE" id="PS50923">
    <property type="entry name" value="SUSHI"/>
    <property type="match status" value="2"/>
</dbReference>
<gene>
    <name evidence="7" type="ORF">ANCCAN_11825</name>
</gene>
<dbReference type="SMART" id="SM00032">
    <property type="entry name" value="CCP"/>
    <property type="match status" value="4"/>
</dbReference>
<feature type="domain" description="Sushi" evidence="6">
    <location>
        <begin position="1"/>
        <end position="52"/>
    </location>
</feature>
<feature type="disulfide bond" evidence="5">
    <location>
        <begin position="23"/>
        <end position="50"/>
    </location>
</feature>
<keyword evidence="8" id="KW-1185">Reference proteome</keyword>
<evidence type="ECO:0000313" key="8">
    <source>
        <dbReference type="Proteomes" id="UP000252519"/>
    </source>
</evidence>